<evidence type="ECO:0000313" key="16">
    <source>
        <dbReference type="Proteomes" id="UP001256646"/>
    </source>
</evidence>
<keyword evidence="8" id="KW-0378">Hydrolase</keyword>
<evidence type="ECO:0000256" key="5">
    <source>
        <dbReference type="ARBA" id="ARBA00022670"/>
    </source>
</evidence>
<name>A0ABU1EL73_9CLOT</name>
<keyword evidence="16" id="KW-1185">Reference proteome</keyword>
<evidence type="ECO:0000256" key="2">
    <source>
        <dbReference type="ARBA" id="ARBA00004651"/>
    </source>
</evidence>
<evidence type="ECO:0000256" key="4">
    <source>
        <dbReference type="ARBA" id="ARBA00022475"/>
    </source>
</evidence>
<comment type="cofactor">
    <cofactor evidence="1">
        <name>Zn(2+)</name>
        <dbReference type="ChEBI" id="CHEBI:29105"/>
    </cofactor>
</comment>
<organism evidence="15 16">
    <name type="scientific">Clostridium aquiflavi</name>
    <dbReference type="NCBI Taxonomy" id="3073603"/>
    <lineage>
        <taxon>Bacteria</taxon>
        <taxon>Bacillati</taxon>
        <taxon>Bacillota</taxon>
        <taxon>Clostridia</taxon>
        <taxon>Eubacteriales</taxon>
        <taxon>Clostridiaceae</taxon>
        <taxon>Clostridium</taxon>
    </lineage>
</organism>
<feature type="transmembrane region" description="Helical" evidence="13">
    <location>
        <begin position="87"/>
        <end position="112"/>
    </location>
</feature>
<keyword evidence="12 13" id="KW-0472">Membrane</keyword>
<keyword evidence="9" id="KW-0862">Zinc</keyword>
<keyword evidence="7" id="KW-0479">Metal-binding</keyword>
<keyword evidence="4" id="KW-1003">Cell membrane</keyword>
<feature type="transmembrane region" description="Helical" evidence="13">
    <location>
        <begin position="171"/>
        <end position="190"/>
    </location>
</feature>
<dbReference type="Proteomes" id="UP001256646">
    <property type="component" value="Unassembled WGS sequence"/>
</dbReference>
<keyword evidence="10 13" id="KW-1133">Transmembrane helix</keyword>
<proteinExistence type="inferred from homology"/>
<evidence type="ECO:0000256" key="12">
    <source>
        <dbReference type="ARBA" id="ARBA00023136"/>
    </source>
</evidence>
<dbReference type="PANTHER" id="PTHR35864">
    <property type="entry name" value="ZINC METALLOPROTEASE MJ0611-RELATED"/>
    <property type="match status" value="1"/>
</dbReference>
<dbReference type="GO" id="GO:0006508">
    <property type="term" value="P:proteolysis"/>
    <property type="evidence" value="ECO:0007669"/>
    <property type="project" value="UniProtKB-KW"/>
</dbReference>
<feature type="transmembrane region" description="Helical" evidence="13">
    <location>
        <begin position="124"/>
        <end position="150"/>
    </location>
</feature>
<evidence type="ECO:0000256" key="1">
    <source>
        <dbReference type="ARBA" id="ARBA00001947"/>
    </source>
</evidence>
<reference evidence="15 16" key="1">
    <citation type="submission" date="2023-09" db="EMBL/GenBank/DDBJ databases">
        <authorList>
            <person name="Zhai L."/>
        </authorList>
    </citation>
    <scope>NUCLEOTIDE SEQUENCE [LARGE SCALE GENOMIC DNA]</scope>
    <source>
        <strain evidence="15 16">5 N-1</strain>
    </source>
</reference>
<comment type="subcellular location">
    <subcellularLocation>
        <location evidence="2">Cell membrane</location>
        <topology evidence="2">Multi-pass membrane protein</topology>
    </subcellularLocation>
</comment>
<evidence type="ECO:0000256" key="3">
    <source>
        <dbReference type="ARBA" id="ARBA00007931"/>
    </source>
</evidence>
<dbReference type="InterPro" id="IPR052348">
    <property type="entry name" value="Metallopeptidase_M50B"/>
</dbReference>
<sequence length="212" mass="23924">MDKLFDLMVLIPAILIAFTFHEYAHGKVADVLGDKTPRYEGRLTLNPVAHIDPMGFLMILLFGFGWAKPIRTNPSAYKNYYKDDLRVSAAGVCANLLVVLVTSILFGIYARFAINVLPESYYSVIYLMINKIILINISVAVFNLLPIPGLDGFKILEDLMPKKFSIIGEKLYKYQMLILLGIIFFGGFIINIPVKFLYMKALNLAVIIMSLF</sequence>
<protein>
    <submittedName>
        <fullName evidence="15">Site-2 protease family protein</fullName>
    </submittedName>
</protein>
<keyword evidence="11" id="KW-0482">Metalloprotease</keyword>
<keyword evidence="6 13" id="KW-0812">Transmembrane</keyword>
<evidence type="ECO:0000256" key="10">
    <source>
        <dbReference type="ARBA" id="ARBA00022989"/>
    </source>
</evidence>
<accession>A0ABU1EL73</accession>
<comment type="caution">
    <text evidence="15">The sequence shown here is derived from an EMBL/GenBank/DDBJ whole genome shotgun (WGS) entry which is preliminary data.</text>
</comment>
<evidence type="ECO:0000256" key="8">
    <source>
        <dbReference type="ARBA" id="ARBA00022801"/>
    </source>
</evidence>
<feature type="transmembrane region" description="Helical" evidence="13">
    <location>
        <begin position="50"/>
        <end position="67"/>
    </location>
</feature>
<dbReference type="InterPro" id="IPR044537">
    <property type="entry name" value="Rip2-like"/>
</dbReference>
<dbReference type="Pfam" id="PF02163">
    <property type="entry name" value="Peptidase_M50"/>
    <property type="match status" value="1"/>
</dbReference>
<keyword evidence="5 15" id="KW-0645">Protease</keyword>
<dbReference type="CDD" id="cd06158">
    <property type="entry name" value="S2P-M50_like_1"/>
    <property type="match status" value="1"/>
</dbReference>
<evidence type="ECO:0000256" key="11">
    <source>
        <dbReference type="ARBA" id="ARBA00023049"/>
    </source>
</evidence>
<gene>
    <name evidence="15" type="ORF">RGC78_14765</name>
</gene>
<dbReference type="EMBL" id="JAVJAN010000053">
    <property type="protein sequence ID" value="MDR5588729.1"/>
    <property type="molecule type" value="Genomic_DNA"/>
</dbReference>
<evidence type="ECO:0000256" key="9">
    <source>
        <dbReference type="ARBA" id="ARBA00022833"/>
    </source>
</evidence>
<evidence type="ECO:0000256" key="7">
    <source>
        <dbReference type="ARBA" id="ARBA00022723"/>
    </source>
</evidence>
<dbReference type="PANTHER" id="PTHR35864:SF1">
    <property type="entry name" value="ZINC METALLOPROTEASE YWHC-RELATED"/>
    <property type="match status" value="1"/>
</dbReference>
<feature type="domain" description="Peptidase M50" evidence="14">
    <location>
        <begin position="129"/>
        <end position="164"/>
    </location>
</feature>
<dbReference type="GO" id="GO:0008233">
    <property type="term" value="F:peptidase activity"/>
    <property type="evidence" value="ECO:0007669"/>
    <property type="project" value="UniProtKB-KW"/>
</dbReference>
<comment type="similarity">
    <text evidence="3">Belongs to the peptidase M50B family.</text>
</comment>
<evidence type="ECO:0000259" key="14">
    <source>
        <dbReference type="Pfam" id="PF02163"/>
    </source>
</evidence>
<evidence type="ECO:0000256" key="6">
    <source>
        <dbReference type="ARBA" id="ARBA00022692"/>
    </source>
</evidence>
<dbReference type="InterPro" id="IPR008915">
    <property type="entry name" value="Peptidase_M50"/>
</dbReference>
<evidence type="ECO:0000313" key="15">
    <source>
        <dbReference type="EMBL" id="MDR5588729.1"/>
    </source>
</evidence>
<evidence type="ECO:0000256" key="13">
    <source>
        <dbReference type="SAM" id="Phobius"/>
    </source>
</evidence>